<organism evidence="1 2">
    <name type="scientific">Armillaria tabescens</name>
    <name type="common">Ringless honey mushroom</name>
    <name type="synonym">Agaricus tabescens</name>
    <dbReference type="NCBI Taxonomy" id="1929756"/>
    <lineage>
        <taxon>Eukaryota</taxon>
        <taxon>Fungi</taxon>
        <taxon>Dikarya</taxon>
        <taxon>Basidiomycota</taxon>
        <taxon>Agaricomycotina</taxon>
        <taxon>Agaricomycetes</taxon>
        <taxon>Agaricomycetidae</taxon>
        <taxon>Agaricales</taxon>
        <taxon>Marasmiineae</taxon>
        <taxon>Physalacriaceae</taxon>
        <taxon>Desarmillaria</taxon>
    </lineage>
</organism>
<reference evidence="1" key="1">
    <citation type="submission" date="2023-06" db="EMBL/GenBank/DDBJ databases">
        <authorList>
            <consortium name="Lawrence Berkeley National Laboratory"/>
            <person name="Ahrendt S."/>
            <person name="Sahu N."/>
            <person name="Indic B."/>
            <person name="Wong-Bajracharya J."/>
            <person name="Merenyi Z."/>
            <person name="Ke H.-M."/>
            <person name="Monk M."/>
            <person name="Kocsube S."/>
            <person name="Drula E."/>
            <person name="Lipzen A."/>
            <person name="Balint B."/>
            <person name="Henrissat B."/>
            <person name="Andreopoulos B."/>
            <person name="Martin F.M."/>
            <person name="Harder C.B."/>
            <person name="Rigling D."/>
            <person name="Ford K.L."/>
            <person name="Foster G.D."/>
            <person name="Pangilinan J."/>
            <person name="Papanicolaou A."/>
            <person name="Barry K."/>
            <person name="LaButti K."/>
            <person name="Viragh M."/>
            <person name="Koriabine M."/>
            <person name="Yan M."/>
            <person name="Riley R."/>
            <person name="Champramary S."/>
            <person name="Plett K.L."/>
            <person name="Tsai I.J."/>
            <person name="Slot J."/>
            <person name="Sipos G."/>
            <person name="Plett J."/>
            <person name="Nagy L.G."/>
            <person name="Grigoriev I.V."/>
        </authorList>
    </citation>
    <scope>NUCLEOTIDE SEQUENCE</scope>
    <source>
        <strain evidence="1">CCBAS 213</strain>
    </source>
</reference>
<comment type="caution">
    <text evidence="1">The sequence shown here is derived from an EMBL/GenBank/DDBJ whole genome shotgun (WGS) entry which is preliminary data.</text>
</comment>
<proteinExistence type="predicted"/>
<dbReference type="RefSeq" id="XP_060322633.1">
    <property type="nucleotide sequence ID" value="XM_060478593.1"/>
</dbReference>
<dbReference type="AlphaFoldDB" id="A0AA39JBD7"/>
<evidence type="ECO:0000313" key="2">
    <source>
        <dbReference type="Proteomes" id="UP001175211"/>
    </source>
</evidence>
<name>A0AA39JBD7_ARMTA</name>
<gene>
    <name evidence="1" type="ORF">EV420DRAFT_1651845</name>
</gene>
<sequence length="160" mass="18314">MQSLKSDYVNVCPLTRLLPRPINDFDPIVRRGEHVQDEVIRGYVEDDQDEECLEELEYQVVVVGEDEGPDSEVQDRIFVFTSTNKHRYQRNQVWFHTAEDGGGNMSELWIQSAQLPSYHEDSTGDMFDATTACYQTTSSLYFGRKPTDAKEGMVDHGVTI</sequence>
<dbReference type="Proteomes" id="UP001175211">
    <property type="component" value="Unassembled WGS sequence"/>
</dbReference>
<protein>
    <submittedName>
        <fullName evidence="1">Uncharacterized protein</fullName>
    </submittedName>
</protein>
<evidence type="ECO:0000313" key="1">
    <source>
        <dbReference type="EMBL" id="KAK0437593.1"/>
    </source>
</evidence>
<keyword evidence="2" id="KW-1185">Reference proteome</keyword>
<accession>A0AA39JBD7</accession>
<dbReference type="GeneID" id="85362141"/>
<dbReference type="EMBL" id="JAUEPS010000107">
    <property type="protein sequence ID" value="KAK0437593.1"/>
    <property type="molecule type" value="Genomic_DNA"/>
</dbReference>